<reference evidence="2" key="1">
    <citation type="submission" date="2006-05" db="EMBL/GenBank/DDBJ databases">
        <title>Annotation of the draft genome assembly of Desulfuromonas acetoxidans DSM 684.</title>
        <authorList>
            <consortium name="US DOE Joint Genome Institute (JGI-ORNL)"/>
            <person name="Larimer F."/>
            <person name="Land M."/>
            <person name="Hauser L."/>
        </authorList>
    </citation>
    <scope>NUCLEOTIDE SEQUENCE [LARGE SCALE GENOMIC DNA]</scope>
    <source>
        <strain evidence="2">DSM 684</strain>
    </source>
</reference>
<protein>
    <recommendedName>
        <fullName evidence="4">Lipoprotein</fullName>
    </recommendedName>
</protein>
<dbReference type="Proteomes" id="UP000005695">
    <property type="component" value="Unassembled WGS sequence"/>
</dbReference>
<evidence type="ECO:0000313" key="3">
    <source>
        <dbReference type="Proteomes" id="UP000005695"/>
    </source>
</evidence>
<proteinExistence type="predicted"/>
<sequence length="212" mass="22986">MSFVLRTVLIGLVIASVSACTTYTGDRLLQLTEQPVTYEQQRIIAKAQQGVADILDRLEIPQERKAVFETISPVSVIRDNEPLTLTRVHNQLVIAGQNLTIAHATNSIIISSGSLDISHSGNNVIVCGGDVDIGHDGSLGNGSLVISKGKTKVSHAGNSLIYAIGGVKISHARNVHAFNTRQRKTSWGHINNILIKPLFREETEFSQIENGE</sequence>
<dbReference type="EMBL" id="AAEW02000018">
    <property type="protein sequence ID" value="EAT14773.1"/>
    <property type="molecule type" value="Genomic_DNA"/>
</dbReference>
<dbReference type="AlphaFoldDB" id="Q1JWY5"/>
<dbReference type="PROSITE" id="PS51257">
    <property type="entry name" value="PROKAR_LIPOPROTEIN"/>
    <property type="match status" value="1"/>
</dbReference>
<dbReference type="OrthoDB" id="9255670at2"/>
<gene>
    <name evidence="2" type="ORF">Dace_0827</name>
</gene>
<organism evidence="2 3">
    <name type="scientific">Desulfuromonas acetoxidans (strain DSM 684 / 11070)</name>
    <dbReference type="NCBI Taxonomy" id="281689"/>
    <lineage>
        <taxon>Bacteria</taxon>
        <taxon>Pseudomonadati</taxon>
        <taxon>Thermodesulfobacteriota</taxon>
        <taxon>Desulfuromonadia</taxon>
        <taxon>Desulfuromonadales</taxon>
        <taxon>Desulfuromonadaceae</taxon>
        <taxon>Desulfuromonas</taxon>
    </lineage>
</organism>
<feature type="signal peptide" evidence="1">
    <location>
        <begin position="1"/>
        <end position="19"/>
    </location>
</feature>
<reference evidence="2" key="2">
    <citation type="submission" date="2006-05" db="EMBL/GenBank/DDBJ databases">
        <title>Sequencing of the draft genome and assembly of Desulfuromonas acetoxidans DSM 684.</title>
        <authorList>
            <consortium name="US DOE Joint Genome Institute (JGI-PGF)"/>
            <person name="Copeland A."/>
            <person name="Lucas S."/>
            <person name="Lapidus A."/>
            <person name="Barry K."/>
            <person name="Detter J.C."/>
            <person name="Glavina del Rio T."/>
            <person name="Hammon N."/>
            <person name="Israni S."/>
            <person name="Dalin E."/>
            <person name="Tice H."/>
            <person name="Bruce D."/>
            <person name="Pitluck S."/>
            <person name="Richardson P."/>
        </authorList>
    </citation>
    <scope>NUCLEOTIDE SEQUENCE [LARGE SCALE GENOMIC DNA]</scope>
    <source>
        <strain evidence="2">DSM 684</strain>
    </source>
</reference>
<evidence type="ECO:0000313" key="2">
    <source>
        <dbReference type="EMBL" id="EAT14773.1"/>
    </source>
</evidence>
<evidence type="ECO:0000256" key="1">
    <source>
        <dbReference type="SAM" id="SignalP"/>
    </source>
</evidence>
<keyword evidence="3" id="KW-1185">Reference proteome</keyword>
<comment type="caution">
    <text evidence="2">The sequence shown here is derived from an EMBL/GenBank/DDBJ whole genome shotgun (WGS) entry which is preliminary data.</text>
</comment>
<keyword evidence="1" id="KW-0732">Signal</keyword>
<feature type="chain" id="PRO_5004192582" description="Lipoprotein" evidence="1">
    <location>
        <begin position="20"/>
        <end position="212"/>
    </location>
</feature>
<name>Q1JWY5_DESA6</name>
<accession>Q1JWY5</accession>
<dbReference type="RefSeq" id="WP_006002134.1">
    <property type="nucleotide sequence ID" value="NZ_AAEW02000018.1"/>
</dbReference>
<evidence type="ECO:0008006" key="4">
    <source>
        <dbReference type="Google" id="ProtNLM"/>
    </source>
</evidence>